<dbReference type="InterPro" id="IPR051178">
    <property type="entry name" value="TfdA_dioxygenase"/>
</dbReference>
<evidence type="ECO:0000256" key="1">
    <source>
        <dbReference type="ARBA" id="ARBA00005896"/>
    </source>
</evidence>
<evidence type="ECO:0000256" key="2">
    <source>
        <dbReference type="ARBA" id="ARBA00022723"/>
    </source>
</evidence>
<accession>A0A4Z0LUT7</accession>
<feature type="domain" description="TauD/TfdA-like" evidence="6">
    <location>
        <begin position="18"/>
        <end position="274"/>
    </location>
</feature>
<dbReference type="Pfam" id="PF02668">
    <property type="entry name" value="TauD"/>
    <property type="match status" value="1"/>
</dbReference>
<keyword evidence="2" id="KW-0479">Metal-binding</keyword>
<dbReference type="GO" id="GO:0016706">
    <property type="term" value="F:2-oxoglutarate-dependent dioxygenase activity"/>
    <property type="evidence" value="ECO:0007669"/>
    <property type="project" value="UniProtKB-ARBA"/>
</dbReference>
<keyword evidence="5" id="KW-0408">Iron</keyword>
<dbReference type="SUPFAM" id="SSF51197">
    <property type="entry name" value="Clavaminate synthase-like"/>
    <property type="match status" value="1"/>
</dbReference>
<keyword evidence="4" id="KW-0560">Oxidoreductase</keyword>
<dbReference type="PANTHER" id="PTHR43779">
    <property type="entry name" value="DIOXYGENASE RV0097-RELATED"/>
    <property type="match status" value="1"/>
</dbReference>
<dbReference type="Gene3D" id="3.60.130.10">
    <property type="entry name" value="Clavaminate synthase-like"/>
    <property type="match status" value="1"/>
</dbReference>
<sequence length="283" mass="31796">MSTAIASAQDILARLEASDISPAIGSRVGLSKADLLSGNYAADLRDLLEQRGVLVFPEINFSDEEQVAFTETMGTFLPEMKGQTVYNISLDKEKNPNRDYLKGSLYWHIDGTMNKVPIGAAVLSSKVLPTWGGNTEFCNTYAAYEALPEEKKREVENLRVVHAMWVTQLYHNPEPKIEDLEQWMSMGQIELPLVWNHKSGRKSLVLGNTAHYVVGMDPMESARLLHGLRDWATRPEFVYSHEWSVGDAVMWDNTGTMHRAMPYDPDCGRLLHRTKTAGEEPIA</sequence>
<reference evidence="7 8" key="1">
    <citation type="submission" date="2019-04" db="EMBL/GenBank/DDBJ databases">
        <title>Taxonomy of novel Haliea sp. from mangrove soil of West Coast of India.</title>
        <authorList>
            <person name="Verma A."/>
            <person name="Kumar P."/>
            <person name="Krishnamurthi S."/>
        </authorList>
    </citation>
    <scope>NUCLEOTIDE SEQUENCE [LARGE SCALE GENOMIC DNA]</scope>
    <source>
        <strain evidence="7 8">SAOS-164</strain>
    </source>
</reference>
<organism evidence="7 8">
    <name type="scientific">Mangrovimicrobium sediminis</name>
    <dbReference type="NCBI Taxonomy" id="2562682"/>
    <lineage>
        <taxon>Bacteria</taxon>
        <taxon>Pseudomonadati</taxon>
        <taxon>Pseudomonadota</taxon>
        <taxon>Gammaproteobacteria</taxon>
        <taxon>Cellvibrionales</taxon>
        <taxon>Halieaceae</taxon>
        <taxon>Mangrovimicrobium</taxon>
    </lineage>
</organism>
<keyword evidence="8" id="KW-1185">Reference proteome</keyword>
<evidence type="ECO:0000313" key="8">
    <source>
        <dbReference type="Proteomes" id="UP000298050"/>
    </source>
</evidence>
<evidence type="ECO:0000313" key="7">
    <source>
        <dbReference type="EMBL" id="TGD71051.1"/>
    </source>
</evidence>
<comment type="similarity">
    <text evidence="1">Belongs to the TfdA dioxygenase family.</text>
</comment>
<gene>
    <name evidence="7" type="ORF">E4634_19585</name>
</gene>
<dbReference type="Proteomes" id="UP000298050">
    <property type="component" value="Unassembled WGS sequence"/>
</dbReference>
<dbReference type="AlphaFoldDB" id="A0A4Z0LUT7"/>
<proteinExistence type="inferred from homology"/>
<evidence type="ECO:0000259" key="6">
    <source>
        <dbReference type="Pfam" id="PF02668"/>
    </source>
</evidence>
<dbReference type="InterPro" id="IPR003819">
    <property type="entry name" value="TauD/TfdA-like"/>
</dbReference>
<dbReference type="RefSeq" id="WP_135446374.1">
    <property type="nucleotide sequence ID" value="NZ_SRLE01000016.1"/>
</dbReference>
<dbReference type="EMBL" id="SRLE01000016">
    <property type="protein sequence ID" value="TGD71051.1"/>
    <property type="molecule type" value="Genomic_DNA"/>
</dbReference>
<keyword evidence="3 7" id="KW-0223">Dioxygenase</keyword>
<dbReference type="OrthoDB" id="581608at2"/>
<name>A0A4Z0LUT7_9GAMM</name>
<evidence type="ECO:0000256" key="3">
    <source>
        <dbReference type="ARBA" id="ARBA00022964"/>
    </source>
</evidence>
<dbReference type="InterPro" id="IPR042098">
    <property type="entry name" value="TauD-like_sf"/>
</dbReference>
<dbReference type="GO" id="GO:0046872">
    <property type="term" value="F:metal ion binding"/>
    <property type="evidence" value="ECO:0007669"/>
    <property type="project" value="UniProtKB-KW"/>
</dbReference>
<comment type="caution">
    <text evidence="7">The sequence shown here is derived from an EMBL/GenBank/DDBJ whole genome shotgun (WGS) entry which is preliminary data.</text>
</comment>
<protein>
    <submittedName>
        <fullName evidence="7">TauD/TfdA family dioxygenase</fullName>
    </submittedName>
</protein>
<evidence type="ECO:0000256" key="4">
    <source>
        <dbReference type="ARBA" id="ARBA00023002"/>
    </source>
</evidence>
<dbReference type="PANTHER" id="PTHR43779:SF3">
    <property type="entry name" value="(3R)-3-[(CARBOXYMETHYL)AMINO]FATTY ACID OXYGENASE_DECARBOXYLASE"/>
    <property type="match status" value="1"/>
</dbReference>
<evidence type="ECO:0000256" key="5">
    <source>
        <dbReference type="ARBA" id="ARBA00023004"/>
    </source>
</evidence>